<dbReference type="GO" id="GO:0005634">
    <property type="term" value="C:nucleus"/>
    <property type="evidence" value="ECO:0007669"/>
    <property type="project" value="UniProtKB-SubCell"/>
</dbReference>
<evidence type="ECO:0000259" key="9">
    <source>
        <dbReference type="PROSITE" id="PS50808"/>
    </source>
</evidence>
<keyword evidence="5" id="KW-0238">DNA-binding</keyword>
<dbReference type="KEGG" id="adu:107496838"/>
<evidence type="ECO:0000313" key="11">
    <source>
        <dbReference type="RefSeq" id="XP_052107434.1"/>
    </source>
</evidence>
<dbReference type="InterPro" id="IPR012337">
    <property type="entry name" value="RNaseH-like_sf"/>
</dbReference>
<reference evidence="11" key="2">
    <citation type="submission" date="2025-08" db="UniProtKB">
        <authorList>
            <consortium name="RefSeq"/>
        </authorList>
    </citation>
    <scope>IDENTIFICATION</scope>
    <source>
        <tissue evidence="11">Whole plant</tissue>
    </source>
</reference>
<evidence type="ECO:0000256" key="3">
    <source>
        <dbReference type="ARBA" id="ARBA00022771"/>
    </source>
</evidence>
<dbReference type="Pfam" id="PF05699">
    <property type="entry name" value="Dimer_Tnp_hAT"/>
    <property type="match status" value="1"/>
</dbReference>
<evidence type="ECO:0000313" key="10">
    <source>
        <dbReference type="Proteomes" id="UP000515211"/>
    </source>
</evidence>
<dbReference type="AlphaFoldDB" id="A0A9C6WJ06"/>
<reference evidence="10" key="1">
    <citation type="journal article" date="2016" name="Nat. Genet.">
        <title>The genome sequences of Arachis duranensis and Arachis ipaensis, the diploid ancestors of cultivated peanut.</title>
        <authorList>
            <person name="Bertioli D.J."/>
            <person name="Cannon S.B."/>
            <person name="Froenicke L."/>
            <person name="Huang G."/>
            <person name="Farmer A.D."/>
            <person name="Cannon E.K."/>
            <person name="Liu X."/>
            <person name="Gao D."/>
            <person name="Clevenger J."/>
            <person name="Dash S."/>
            <person name="Ren L."/>
            <person name="Moretzsohn M.C."/>
            <person name="Shirasawa K."/>
            <person name="Huang W."/>
            <person name="Vidigal B."/>
            <person name="Abernathy B."/>
            <person name="Chu Y."/>
            <person name="Niederhuth C.E."/>
            <person name="Umale P."/>
            <person name="Araujo A.C."/>
            <person name="Kozik A."/>
            <person name="Kim K.D."/>
            <person name="Burow M.D."/>
            <person name="Varshney R.K."/>
            <person name="Wang X."/>
            <person name="Zhang X."/>
            <person name="Barkley N."/>
            <person name="Guimaraes P.M."/>
            <person name="Isobe S."/>
            <person name="Guo B."/>
            <person name="Liao B."/>
            <person name="Stalker H.T."/>
            <person name="Schmitz R.J."/>
            <person name="Scheffler B.E."/>
            <person name="Leal-Bertioli S.C."/>
            <person name="Xun X."/>
            <person name="Jackson S.A."/>
            <person name="Michelmore R."/>
            <person name="Ozias-Akins P."/>
        </authorList>
    </citation>
    <scope>NUCLEOTIDE SEQUENCE [LARGE SCALE GENOMIC DNA]</scope>
    <source>
        <strain evidence="10">cv. V14167</strain>
    </source>
</reference>
<dbReference type="GO" id="GO:0046983">
    <property type="term" value="F:protein dimerization activity"/>
    <property type="evidence" value="ECO:0007669"/>
    <property type="project" value="InterPro"/>
</dbReference>
<dbReference type="InterPro" id="IPR008906">
    <property type="entry name" value="HATC_C_dom"/>
</dbReference>
<keyword evidence="4" id="KW-0862">Zinc</keyword>
<sequence>MVGGEDEENIVVEDGEDTVAVVDVLADKMLRRICVKLQNICGRIDLYNEFEDGMDRRVVICGSVLSLDIVIPVPVSTSAPGEAGIHGIAVEDREIVQSCRLHRVKGKKIQKKRICGFNMASNADNGENNTGVETDRGCASKKIAKNTAGNRSDKAWKHGISVDGDAKKIKCKYCDKVVTGGVYRLKHHLAGTKKDVEPCMGVSDEFEEKIQSKDEGVEEEGDALVGEKRRGKEIQTPASLFKKRGVSTQTTINSIFKKGLREEACDEIASFIYNNAIPFNVARSEEYYNMFEKVARHGLGFKPPSYDELRGKLLKKKVESTKLTLEEHKAEWKKIGCTIMTDGWTDKRRRTILNFLVNSPKGTVFLKSINASDICKTAEKIFKMIDEVVEEVREENVVQVVTDNVANYKKAGQMLMEKRKNLYWTPCAAHCIDLMLEDFEKKLDLHKDTIAKGRKLTTYIYSRTSLISLLQQHTKGRDLVRPGMTRFATSYLTLGSLNEKKNPIIRMFISDEWKESKCSKTRDGKNIENIVLDKTFWRNIIHCLRGAYPLLHVLRIVDSEGKAAMGYMYSEIDRAKEKIKDAFQSVELSYKPLWDIIDARWDKQLFRPLHAAGYYLNPQIHYSPNFKVEYDVKKGLYDCLDILVGDPALITIIDSQLEDFKSKAKFFGRDVAKNALKTKTPSQWWDSYGDEHPELQKFAIRVLSLTCSSSGCERNWSAFEMVHTKRRNRLKTSTMNDVVFVMTNSRLARKKPSRNTADYSLEDLDSDEEWIVEDENMMENMEEFDTQNDVNLAPQEDRGKDGGPLIDLEIPLLDDDAFNELLNFSPNENQNVGEHDDHDFNKLL</sequence>
<accession>A0A9C6WJ06</accession>
<dbReference type="PANTHER" id="PTHR32166:SF122">
    <property type="entry name" value="OS09G0499600 PROTEIN"/>
    <property type="match status" value="1"/>
</dbReference>
<evidence type="ECO:0000256" key="2">
    <source>
        <dbReference type="ARBA" id="ARBA00022723"/>
    </source>
</evidence>
<dbReference type="InterPro" id="IPR003656">
    <property type="entry name" value="Znf_BED"/>
</dbReference>
<organism evidence="10 11">
    <name type="scientific">Arachis duranensis</name>
    <name type="common">Wild peanut</name>
    <dbReference type="NCBI Taxonomy" id="130453"/>
    <lineage>
        <taxon>Eukaryota</taxon>
        <taxon>Viridiplantae</taxon>
        <taxon>Streptophyta</taxon>
        <taxon>Embryophyta</taxon>
        <taxon>Tracheophyta</taxon>
        <taxon>Spermatophyta</taxon>
        <taxon>Magnoliopsida</taxon>
        <taxon>eudicotyledons</taxon>
        <taxon>Gunneridae</taxon>
        <taxon>Pentapetalae</taxon>
        <taxon>rosids</taxon>
        <taxon>fabids</taxon>
        <taxon>Fabales</taxon>
        <taxon>Fabaceae</taxon>
        <taxon>Papilionoideae</taxon>
        <taxon>50 kb inversion clade</taxon>
        <taxon>dalbergioids sensu lato</taxon>
        <taxon>Dalbergieae</taxon>
        <taxon>Pterocarpus clade</taxon>
        <taxon>Arachis</taxon>
    </lineage>
</organism>
<evidence type="ECO:0000256" key="4">
    <source>
        <dbReference type="ARBA" id="ARBA00022833"/>
    </source>
</evidence>
<dbReference type="Proteomes" id="UP000515211">
    <property type="component" value="Chromosome 7"/>
</dbReference>
<evidence type="ECO:0000256" key="8">
    <source>
        <dbReference type="SAM" id="MobiDB-lite"/>
    </source>
</evidence>
<dbReference type="PROSITE" id="PS50808">
    <property type="entry name" value="ZF_BED"/>
    <property type="match status" value="1"/>
</dbReference>
<evidence type="ECO:0000256" key="1">
    <source>
        <dbReference type="ARBA" id="ARBA00004123"/>
    </source>
</evidence>
<keyword evidence="2" id="KW-0479">Metal-binding</keyword>
<proteinExistence type="predicted"/>
<gene>
    <name evidence="11" type="primary">LOC107496838</name>
</gene>
<dbReference type="GO" id="GO:0003677">
    <property type="term" value="F:DNA binding"/>
    <property type="evidence" value="ECO:0007669"/>
    <property type="project" value="UniProtKB-KW"/>
</dbReference>
<keyword evidence="6" id="KW-0539">Nucleus</keyword>
<dbReference type="Pfam" id="PF02892">
    <property type="entry name" value="zf-BED"/>
    <property type="match status" value="1"/>
</dbReference>
<keyword evidence="10" id="KW-1185">Reference proteome</keyword>
<comment type="subcellular location">
    <subcellularLocation>
        <location evidence="1">Nucleus</location>
    </subcellularLocation>
</comment>
<evidence type="ECO:0000256" key="7">
    <source>
        <dbReference type="PROSITE-ProRule" id="PRU00027"/>
    </source>
</evidence>
<protein>
    <submittedName>
        <fullName evidence="11">Uncharacterized protein LOC107496838</fullName>
    </submittedName>
</protein>
<dbReference type="GO" id="GO:0008270">
    <property type="term" value="F:zinc ion binding"/>
    <property type="evidence" value="ECO:0007669"/>
    <property type="project" value="UniProtKB-KW"/>
</dbReference>
<dbReference type="SUPFAM" id="SSF53098">
    <property type="entry name" value="Ribonuclease H-like"/>
    <property type="match status" value="1"/>
</dbReference>
<keyword evidence="3 7" id="KW-0863">Zinc-finger</keyword>
<dbReference type="RefSeq" id="XP_052107434.1">
    <property type="nucleotide sequence ID" value="XM_052251474.1"/>
</dbReference>
<name>A0A9C6WJ06_ARADU</name>
<feature type="region of interest" description="Disordered" evidence="8">
    <location>
        <begin position="787"/>
        <end position="806"/>
    </location>
</feature>
<dbReference type="GeneID" id="107496838"/>
<dbReference type="Pfam" id="PF04937">
    <property type="entry name" value="DUF659"/>
    <property type="match status" value="1"/>
</dbReference>
<feature type="domain" description="BED-type" evidence="9">
    <location>
        <begin position="150"/>
        <end position="206"/>
    </location>
</feature>
<dbReference type="PANTHER" id="PTHR32166">
    <property type="entry name" value="OSJNBA0013A04.12 PROTEIN"/>
    <property type="match status" value="1"/>
</dbReference>
<evidence type="ECO:0000256" key="5">
    <source>
        <dbReference type="ARBA" id="ARBA00023125"/>
    </source>
</evidence>
<dbReference type="InterPro" id="IPR007021">
    <property type="entry name" value="DUF659"/>
</dbReference>
<evidence type="ECO:0000256" key="6">
    <source>
        <dbReference type="ARBA" id="ARBA00023242"/>
    </source>
</evidence>